<evidence type="ECO:0000313" key="3">
    <source>
        <dbReference type="Proteomes" id="UP000502823"/>
    </source>
</evidence>
<keyword evidence="3" id="KW-1185">Reference proteome</keyword>
<keyword evidence="1" id="KW-0472">Membrane</keyword>
<dbReference type="PANTHER" id="PTHR21398">
    <property type="entry name" value="AGAP007094-PA"/>
    <property type="match status" value="1"/>
</dbReference>
<keyword evidence="1" id="KW-1133">Transmembrane helix</keyword>
<dbReference type="Pfam" id="PF07841">
    <property type="entry name" value="DM4_12"/>
    <property type="match status" value="1"/>
</dbReference>
<dbReference type="AlphaFoldDB" id="A0A6L2P7T9"/>
<feature type="transmembrane region" description="Helical" evidence="1">
    <location>
        <begin position="6"/>
        <end position="28"/>
    </location>
</feature>
<dbReference type="Proteomes" id="UP000502823">
    <property type="component" value="Unassembled WGS sequence"/>
</dbReference>
<protein>
    <submittedName>
        <fullName evidence="2">Uncharacterized protein</fullName>
    </submittedName>
</protein>
<accession>A0A6L2P7T9</accession>
<dbReference type="EMBL" id="BLKM01009790">
    <property type="protein sequence ID" value="GFG28159.1"/>
    <property type="molecule type" value="Genomic_DNA"/>
</dbReference>
<dbReference type="InParanoid" id="A0A6L2P7T9"/>
<keyword evidence="1" id="KW-0812">Transmembrane</keyword>
<evidence type="ECO:0000313" key="2">
    <source>
        <dbReference type="EMBL" id="GFG28159.1"/>
    </source>
</evidence>
<gene>
    <name evidence="2" type="ORF">Cfor_08252</name>
</gene>
<dbReference type="OrthoDB" id="8186940at2759"/>
<sequence>MALFGETTYSIIIIIFILVTTWTLSNEINNGEPSSRQRRALIFPSGTVLQLTLGLSMPMSVPNRSAAISFGIQMVYSMPTSAAIWHTAPEIMGKREISNTAILDVYIPLEALLEDHGFDGRTCLLRSICEAARSPFHQEEMGLLEEIMHEILTPSQEVPAADADCSDNSRVTKFLPPEKQYLAAECLGKSDGDCDAAYPACPESPLDYISQEIHLEIFSE</sequence>
<comment type="caution">
    <text evidence="2">The sequence shown here is derived from an EMBL/GenBank/DDBJ whole genome shotgun (WGS) entry which is preliminary data.</text>
</comment>
<dbReference type="PANTHER" id="PTHR21398:SF6">
    <property type="entry name" value="AGAP007094-PA"/>
    <property type="match status" value="1"/>
</dbReference>
<name>A0A6L2P7T9_COPFO</name>
<evidence type="ECO:0000256" key="1">
    <source>
        <dbReference type="SAM" id="Phobius"/>
    </source>
</evidence>
<organism evidence="2 3">
    <name type="scientific">Coptotermes formosanus</name>
    <name type="common">Formosan subterranean termite</name>
    <dbReference type="NCBI Taxonomy" id="36987"/>
    <lineage>
        <taxon>Eukaryota</taxon>
        <taxon>Metazoa</taxon>
        <taxon>Ecdysozoa</taxon>
        <taxon>Arthropoda</taxon>
        <taxon>Hexapoda</taxon>
        <taxon>Insecta</taxon>
        <taxon>Pterygota</taxon>
        <taxon>Neoptera</taxon>
        <taxon>Polyneoptera</taxon>
        <taxon>Dictyoptera</taxon>
        <taxon>Blattodea</taxon>
        <taxon>Blattoidea</taxon>
        <taxon>Termitoidae</taxon>
        <taxon>Rhinotermitidae</taxon>
        <taxon>Coptotermes</taxon>
    </lineage>
</organism>
<proteinExistence type="predicted"/>
<dbReference type="SMART" id="SM00718">
    <property type="entry name" value="DM4_12"/>
    <property type="match status" value="1"/>
</dbReference>
<reference evidence="3" key="1">
    <citation type="submission" date="2020-01" db="EMBL/GenBank/DDBJ databases">
        <title>Draft genome sequence of the Termite Coptotermes fromosanus.</title>
        <authorList>
            <person name="Itakura S."/>
            <person name="Yosikawa Y."/>
            <person name="Umezawa K."/>
        </authorList>
    </citation>
    <scope>NUCLEOTIDE SEQUENCE [LARGE SCALE GENOMIC DNA]</scope>
</reference>
<dbReference type="InterPro" id="IPR006631">
    <property type="entry name" value="DM4_12"/>
</dbReference>